<dbReference type="AlphaFoldDB" id="A0A5E7S3Q2"/>
<organism evidence="1 2">
    <name type="scientific">Pseudomonas fluorescens</name>
    <dbReference type="NCBI Taxonomy" id="294"/>
    <lineage>
        <taxon>Bacteria</taxon>
        <taxon>Pseudomonadati</taxon>
        <taxon>Pseudomonadota</taxon>
        <taxon>Gammaproteobacteria</taxon>
        <taxon>Pseudomonadales</taxon>
        <taxon>Pseudomonadaceae</taxon>
        <taxon>Pseudomonas</taxon>
    </lineage>
</organism>
<accession>A0A5E7S3Q2</accession>
<gene>
    <name evidence="1" type="ORF">PS938_00695</name>
</gene>
<evidence type="ECO:0000313" key="2">
    <source>
        <dbReference type="Proteomes" id="UP000327191"/>
    </source>
</evidence>
<protein>
    <submittedName>
        <fullName evidence="1">Uncharacterized protein</fullName>
    </submittedName>
</protein>
<evidence type="ECO:0000313" key="1">
    <source>
        <dbReference type="EMBL" id="VVP81156.1"/>
    </source>
</evidence>
<reference evidence="1 2" key="1">
    <citation type="submission" date="2019-09" db="EMBL/GenBank/DDBJ databases">
        <authorList>
            <person name="Chandra G."/>
            <person name="Truman W A."/>
        </authorList>
    </citation>
    <scope>NUCLEOTIDE SEQUENCE [LARGE SCALE GENOMIC DNA]</scope>
    <source>
        <strain evidence="1">PS938</strain>
    </source>
</reference>
<sequence length="30" mass="3111">MDVNDDEGSLDKRGALLSIASKLAPTGFCS</sequence>
<proteinExistence type="predicted"/>
<name>A0A5E7S3Q2_PSEFL</name>
<dbReference type="Proteomes" id="UP000327191">
    <property type="component" value="Unassembled WGS sequence"/>
</dbReference>
<dbReference type="EMBL" id="CABVJE010000002">
    <property type="protein sequence ID" value="VVP81156.1"/>
    <property type="molecule type" value="Genomic_DNA"/>
</dbReference>